<reference evidence="1" key="1">
    <citation type="journal article" date="2019" name="Sci. Rep.">
        <title>Draft genome of Tanacetum cinerariifolium, the natural source of mosquito coil.</title>
        <authorList>
            <person name="Yamashiro T."/>
            <person name="Shiraishi A."/>
            <person name="Satake H."/>
            <person name="Nakayama K."/>
        </authorList>
    </citation>
    <scope>NUCLEOTIDE SEQUENCE</scope>
</reference>
<dbReference type="AlphaFoldDB" id="A0A6L2MXF0"/>
<sequence>MVLYMDRVIDRLNWKGEKVVLRRLVEKARLAGSRRIRVGSWNVEFLTGNLFKIVDVLGRHKKYLFKKRDAHFNTFESGGHNTQIDHLLVHRGDLRACKDCRVFPGEACSSQHRLVAMDELFERQRHMREAIRIPSILWKNLNGDAVESFRMRVLKGLYA</sequence>
<organism evidence="1">
    <name type="scientific">Tanacetum cinerariifolium</name>
    <name type="common">Dalmatian daisy</name>
    <name type="synonym">Chrysanthemum cinerariifolium</name>
    <dbReference type="NCBI Taxonomy" id="118510"/>
    <lineage>
        <taxon>Eukaryota</taxon>
        <taxon>Viridiplantae</taxon>
        <taxon>Streptophyta</taxon>
        <taxon>Embryophyta</taxon>
        <taxon>Tracheophyta</taxon>
        <taxon>Spermatophyta</taxon>
        <taxon>Magnoliopsida</taxon>
        <taxon>eudicotyledons</taxon>
        <taxon>Gunneridae</taxon>
        <taxon>Pentapetalae</taxon>
        <taxon>asterids</taxon>
        <taxon>campanulids</taxon>
        <taxon>Asterales</taxon>
        <taxon>Asteraceae</taxon>
        <taxon>Asteroideae</taxon>
        <taxon>Anthemideae</taxon>
        <taxon>Anthemidinae</taxon>
        <taxon>Tanacetum</taxon>
    </lineage>
</organism>
<proteinExistence type="predicted"/>
<comment type="caution">
    <text evidence="1">The sequence shown here is derived from an EMBL/GenBank/DDBJ whole genome shotgun (WGS) entry which is preliminary data.</text>
</comment>
<evidence type="ECO:0000313" key="1">
    <source>
        <dbReference type="EMBL" id="GEU76944.1"/>
    </source>
</evidence>
<name>A0A6L2MXF0_TANCI</name>
<accession>A0A6L2MXF0</accession>
<gene>
    <name evidence="1" type="ORF">Tci_048922</name>
</gene>
<dbReference type="EMBL" id="BKCJ010007375">
    <property type="protein sequence ID" value="GEU76944.1"/>
    <property type="molecule type" value="Genomic_DNA"/>
</dbReference>
<protein>
    <submittedName>
        <fullName evidence="1">ATPase, F1 complex alpha/beta subunit, N-terminal domain-containing protein</fullName>
    </submittedName>
</protein>